<accession>A0A2P2M9N1</accession>
<dbReference type="Pfam" id="PF13344">
    <property type="entry name" value="Hydrolase_6"/>
    <property type="match status" value="1"/>
</dbReference>
<dbReference type="EMBL" id="GGEC01046450">
    <property type="protein sequence ID" value="MBX26934.1"/>
    <property type="molecule type" value="Transcribed_RNA"/>
</dbReference>
<sequence>MNGPAATMASQLLSARNVRALFDSVKAFLFDCDGVIWKGDKLVDGVPQTLEFLRAKVCRFLIISH</sequence>
<dbReference type="InterPro" id="IPR023214">
    <property type="entry name" value="HAD_sf"/>
</dbReference>
<proteinExistence type="predicted"/>
<reference evidence="1" key="1">
    <citation type="submission" date="2018-02" db="EMBL/GenBank/DDBJ databases">
        <title>Rhizophora mucronata_Transcriptome.</title>
        <authorList>
            <person name="Meera S.P."/>
            <person name="Sreeshan A."/>
            <person name="Augustine A."/>
        </authorList>
    </citation>
    <scope>NUCLEOTIDE SEQUENCE</scope>
    <source>
        <tissue evidence="1">Leaf</tissue>
    </source>
</reference>
<evidence type="ECO:0000313" key="1">
    <source>
        <dbReference type="EMBL" id="MBX26934.1"/>
    </source>
</evidence>
<dbReference type="SUPFAM" id="SSF56784">
    <property type="entry name" value="HAD-like"/>
    <property type="match status" value="1"/>
</dbReference>
<dbReference type="Gene3D" id="3.40.50.1000">
    <property type="entry name" value="HAD superfamily/HAD-like"/>
    <property type="match status" value="1"/>
</dbReference>
<name>A0A2P2M9N1_RHIMU</name>
<dbReference type="AlphaFoldDB" id="A0A2P2M9N1"/>
<dbReference type="InterPro" id="IPR036412">
    <property type="entry name" value="HAD-like_sf"/>
</dbReference>
<dbReference type="InterPro" id="IPR006357">
    <property type="entry name" value="HAD-SF_hydro_IIA"/>
</dbReference>
<organism evidence="1">
    <name type="scientific">Rhizophora mucronata</name>
    <name type="common">Asiatic mangrove</name>
    <dbReference type="NCBI Taxonomy" id="61149"/>
    <lineage>
        <taxon>Eukaryota</taxon>
        <taxon>Viridiplantae</taxon>
        <taxon>Streptophyta</taxon>
        <taxon>Embryophyta</taxon>
        <taxon>Tracheophyta</taxon>
        <taxon>Spermatophyta</taxon>
        <taxon>Magnoliopsida</taxon>
        <taxon>eudicotyledons</taxon>
        <taxon>Gunneridae</taxon>
        <taxon>Pentapetalae</taxon>
        <taxon>rosids</taxon>
        <taxon>fabids</taxon>
        <taxon>Malpighiales</taxon>
        <taxon>Rhizophoraceae</taxon>
        <taxon>Rhizophora</taxon>
    </lineage>
</organism>
<protein>
    <submittedName>
        <fullName evidence="1">Phosphoglycolate phosphatase</fullName>
    </submittedName>
</protein>